<gene>
    <name evidence="2" type="ORF">ASPCADRAFT_212466</name>
</gene>
<proteinExistence type="predicted"/>
<dbReference type="Proteomes" id="UP000188318">
    <property type="component" value="Unassembled WGS sequence"/>
</dbReference>
<dbReference type="EMBL" id="KV907734">
    <property type="protein sequence ID" value="OOF89811.1"/>
    <property type="molecule type" value="Genomic_DNA"/>
</dbReference>
<name>A0A1R3R5R0_ASPC5</name>
<dbReference type="AlphaFoldDB" id="A0A1R3R5R0"/>
<evidence type="ECO:0000256" key="1">
    <source>
        <dbReference type="SAM" id="MobiDB-lite"/>
    </source>
</evidence>
<organism evidence="2 3">
    <name type="scientific">Aspergillus carbonarius (strain ITEM 5010)</name>
    <dbReference type="NCBI Taxonomy" id="602072"/>
    <lineage>
        <taxon>Eukaryota</taxon>
        <taxon>Fungi</taxon>
        <taxon>Dikarya</taxon>
        <taxon>Ascomycota</taxon>
        <taxon>Pezizomycotina</taxon>
        <taxon>Eurotiomycetes</taxon>
        <taxon>Eurotiomycetidae</taxon>
        <taxon>Eurotiales</taxon>
        <taxon>Aspergillaceae</taxon>
        <taxon>Aspergillus</taxon>
        <taxon>Aspergillus subgen. Circumdati</taxon>
    </lineage>
</organism>
<sequence>MQPLGWDPGSSSEEDPLVHGHSGWAMRLGAGREKTTEARGATNKRWLQLQLVTGGVT</sequence>
<dbReference type="VEuPathDB" id="FungiDB:ASPCADRAFT_212466"/>
<reference evidence="3" key="1">
    <citation type="journal article" date="2017" name="Genome Biol.">
        <title>Comparative genomics reveals high biological diversity and specific adaptations in the industrially and medically important fungal genus Aspergillus.</title>
        <authorList>
            <person name="de Vries R.P."/>
            <person name="Riley R."/>
            <person name="Wiebenga A."/>
            <person name="Aguilar-Osorio G."/>
            <person name="Amillis S."/>
            <person name="Uchima C.A."/>
            <person name="Anderluh G."/>
            <person name="Asadollahi M."/>
            <person name="Askin M."/>
            <person name="Barry K."/>
            <person name="Battaglia E."/>
            <person name="Bayram O."/>
            <person name="Benocci T."/>
            <person name="Braus-Stromeyer S.A."/>
            <person name="Caldana C."/>
            <person name="Canovas D."/>
            <person name="Cerqueira G.C."/>
            <person name="Chen F."/>
            <person name="Chen W."/>
            <person name="Choi C."/>
            <person name="Clum A."/>
            <person name="Dos Santos R.A."/>
            <person name="Damasio A.R."/>
            <person name="Diallinas G."/>
            <person name="Emri T."/>
            <person name="Fekete E."/>
            <person name="Flipphi M."/>
            <person name="Freyberg S."/>
            <person name="Gallo A."/>
            <person name="Gournas C."/>
            <person name="Habgood R."/>
            <person name="Hainaut M."/>
            <person name="Harispe M.L."/>
            <person name="Henrissat B."/>
            <person name="Hilden K.S."/>
            <person name="Hope R."/>
            <person name="Hossain A."/>
            <person name="Karabika E."/>
            <person name="Karaffa L."/>
            <person name="Karanyi Z."/>
            <person name="Krasevec N."/>
            <person name="Kuo A."/>
            <person name="Kusch H."/>
            <person name="LaButti K."/>
            <person name="Lagendijk E.L."/>
            <person name="Lapidus A."/>
            <person name="Levasseur A."/>
            <person name="Lindquist E."/>
            <person name="Lipzen A."/>
            <person name="Logrieco A.F."/>
            <person name="MacCabe A."/>
            <person name="Maekelae M.R."/>
            <person name="Malavazi I."/>
            <person name="Melin P."/>
            <person name="Meyer V."/>
            <person name="Mielnichuk N."/>
            <person name="Miskei M."/>
            <person name="Molnar A.P."/>
            <person name="Mule G."/>
            <person name="Ngan C.Y."/>
            <person name="Orejas M."/>
            <person name="Orosz E."/>
            <person name="Ouedraogo J.P."/>
            <person name="Overkamp K.M."/>
            <person name="Park H.-S."/>
            <person name="Perrone G."/>
            <person name="Piumi F."/>
            <person name="Punt P.J."/>
            <person name="Ram A.F."/>
            <person name="Ramon A."/>
            <person name="Rauscher S."/>
            <person name="Record E."/>
            <person name="Riano-Pachon D.M."/>
            <person name="Robert V."/>
            <person name="Roehrig J."/>
            <person name="Ruller R."/>
            <person name="Salamov A."/>
            <person name="Salih N.S."/>
            <person name="Samson R.A."/>
            <person name="Sandor E."/>
            <person name="Sanguinetti M."/>
            <person name="Schuetze T."/>
            <person name="Sepcic K."/>
            <person name="Shelest E."/>
            <person name="Sherlock G."/>
            <person name="Sophianopoulou V."/>
            <person name="Squina F.M."/>
            <person name="Sun H."/>
            <person name="Susca A."/>
            <person name="Todd R.B."/>
            <person name="Tsang A."/>
            <person name="Unkles S.E."/>
            <person name="van de Wiele N."/>
            <person name="van Rossen-Uffink D."/>
            <person name="Oliveira J.V."/>
            <person name="Vesth T.C."/>
            <person name="Visser J."/>
            <person name="Yu J.-H."/>
            <person name="Zhou M."/>
            <person name="Andersen M.R."/>
            <person name="Archer D.B."/>
            <person name="Baker S.E."/>
            <person name="Benoit I."/>
            <person name="Brakhage A.A."/>
            <person name="Braus G.H."/>
            <person name="Fischer R."/>
            <person name="Frisvad J.C."/>
            <person name="Goldman G.H."/>
            <person name="Houbraken J."/>
            <person name="Oakley B."/>
            <person name="Pocsi I."/>
            <person name="Scazzocchio C."/>
            <person name="Seiboth B."/>
            <person name="vanKuyk P.A."/>
            <person name="Wortman J."/>
            <person name="Dyer P.S."/>
            <person name="Grigoriev I.V."/>
        </authorList>
    </citation>
    <scope>NUCLEOTIDE SEQUENCE [LARGE SCALE GENOMIC DNA]</scope>
    <source>
        <strain evidence="3">ITEM 5010</strain>
    </source>
</reference>
<accession>A0A1R3R5R0</accession>
<feature type="region of interest" description="Disordered" evidence="1">
    <location>
        <begin position="1"/>
        <end position="41"/>
    </location>
</feature>
<protein>
    <submittedName>
        <fullName evidence="2">Uncharacterized protein</fullName>
    </submittedName>
</protein>
<keyword evidence="3" id="KW-1185">Reference proteome</keyword>
<evidence type="ECO:0000313" key="3">
    <source>
        <dbReference type="Proteomes" id="UP000188318"/>
    </source>
</evidence>
<evidence type="ECO:0000313" key="2">
    <source>
        <dbReference type="EMBL" id="OOF89811.1"/>
    </source>
</evidence>